<evidence type="ECO:0000256" key="1">
    <source>
        <dbReference type="ARBA" id="ARBA00022723"/>
    </source>
</evidence>
<dbReference type="Pfam" id="PF00149">
    <property type="entry name" value="Metallophos"/>
    <property type="match status" value="1"/>
</dbReference>
<proteinExistence type="inferred from homology"/>
<dbReference type="EMBL" id="FNFU01000031">
    <property type="protein sequence ID" value="SDL12155.1"/>
    <property type="molecule type" value="Genomic_DNA"/>
</dbReference>
<dbReference type="SUPFAM" id="SSF56300">
    <property type="entry name" value="Metallo-dependent phosphatases"/>
    <property type="match status" value="1"/>
</dbReference>
<feature type="domain" description="Calcineurin-like phosphoesterase" evidence="5">
    <location>
        <begin position="16"/>
        <end position="212"/>
    </location>
</feature>
<keyword evidence="7" id="KW-1185">Reference proteome</keyword>
<evidence type="ECO:0000256" key="3">
    <source>
        <dbReference type="ARBA" id="ARBA00023004"/>
    </source>
</evidence>
<dbReference type="PANTHER" id="PTHR42988">
    <property type="entry name" value="PHOSPHOHYDROLASE"/>
    <property type="match status" value="1"/>
</dbReference>
<dbReference type="InterPro" id="IPR029052">
    <property type="entry name" value="Metallo-depent_PP-like"/>
</dbReference>
<protein>
    <submittedName>
        <fullName evidence="6">3',5'-cyclic AMP phosphodiesterase CpdA</fullName>
    </submittedName>
</protein>
<dbReference type="PANTHER" id="PTHR42988:SF2">
    <property type="entry name" value="CYCLIC NUCLEOTIDE PHOSPHODIESTERASE CBUA0032-RELATED"/>
    <property type="match status" value="1"/>
</dbReference>
<evidence type="ECO:0000313" key="6">
    <source>
        <dbReference type="EMBL" id="SDL12155.1"/>
    </source>
</evidence>
<reference evidence="6 7" key="1">
    <citation type="submission" date="2016-10" db="EMBL/GenBank/DDBJ databases">
        <authorList>
            <person name="de Groot N.N."/>
        </authorList>
    </citation>
    <scope>NUCLEOTIDE SEQUENCE [LARGE SCALE GENOMIC DNA]</scope>
    <source>
        <strain evidence="6 7">CGMCC 1.5382</strain>
    </source>
</reference>
<dbReference type="GO" id="GO:0046872">
    <property type="term" value="F:metal ion binding"/>
    <property type="evidence" value="ECO:0007669"/>
    <property type="project" value="UniProtKB-KW"/>
</dbReference>
<dbReference type="CDD" id="cd07402">
    <property type="entry name" value="MPP_GpdQ"/>
    <property type="match status" value="1"/>
</dbReference>
<evidence type="ECO:0000259" key="5">
    <source>
        <dbReference type="Pfam" id="PF00149"/>
    </source>
</evidence>
<evidence type="ECO:0000256" key="4">
    <source>
        <dbReference type="ARBA" id="ARBA00025742"/>
    </source>
</evidence>
<dbReference type="InterPro" id="IPR026575">
    <property type="entry name" value="GpdQ/CpdA-like"/>
</dbReference>
<dbReference type="OrthoDB" id="5241795at2"/>
<dbReference type="RefSeq" id="WP_092325225.1">
    <property type="nucleotide sequence ID" value="NZ_FNFU01000031.1"/>
</dbReference>
<dbReference type="GO" id="GO:0004112">
    <property type="term" value="F:cyclic-nucleotide phosphodiesterase activity"/>
    <property type="evidence" value="ECO:0007669"/>
    <property type="project" value="InterPro"/>
</dbReference>
<keyword evidence="3" id="KW-0408">Iron</keyword>
<evidence type="ECO:0000256" key="2">
    <source>
        <dbReference type="ARBA" id="ARBA00022801"/>
    </source>
</evidence>
<sequence>MPDEDWGQYSPASHLLVHLSDTHFLGAERPLFGAVDTDSTVQRALEQLERSGLRPDAIVLTGDIADRGEPDAYRRVRDLVEAAADRLGTQVIWVMGNHDERAAFRTELLREEESANTGPVDAVFDIRGLRVIVLDTSVPGYHHGEVSDEQLAWLAGVLADPAPHGSLLALHHPPVPTPTALMSILELRDQPRLAEVIAGSDIRSILGGHMHSATTGQFAGIPVSVAAATCYTLDPSAPRRELSGVDGGQSFNLVRVYEDQVVHSHVPLGAYDVVTHFDAAFLDRFASLTAEERTEAFSRHA</sequence>
<dbReference type="InterPro" id="IPR004843">
    <property type="entry name" value="Calcineurin-like_PHP"/>
</dbReference>
<dbReference type="InterPro" id="IPR050884">
    <property type="entry name" value="CNP_phosphodiesterase-III"/>
</dbReference>
<gene>
    <name evidence="6" type="ORF">SAMN05216282_13111</name>
</gene>
<keyword evidence="2" id="KW-0378">Hydrolase</keyword>
<comment type="similarity">
    <text evidence="4">Belongs to the cyclic nucleotide phosphodiesterase class-III family.</text>
</comment>
<dbReference type="Proteomes" id="UP000198701">
    <property type="component" value="Unassembled WGS sequence"/>
</dbReference>
<evidence type="ECO:0000313" key="7">
    <source>
        <dbReference type="Proteomes" id="UP000198701"/>
    </source>
</evidence>
<accession>A0A1G9HGX6</accession>
<organism evidence="6 7">
    <name type="scientific">Cryobacterium psychrotolerans</name>
    <dbReference type="NCBI Taxonomy" id="386301"/>
    <lineage>
        <taxon>Bacteria</taxon>
        <taxon>Bacillati</taxon>
        <taxon>Actinomycetota</taxon>
        <taxon>Actinomycetes</taxon>
        <taxon>Micrococcales</taxon>
        <taxon>Microbacteriaceae</taxon>
        <taxon>Cryobacterium</taxon>
    </lineage>
</organism>
<name>A0A1G9HGX6_9MICO</name>
<dbReference type="AlphaFoldDB" id="A0A1G9HGX6"/>
<dbReference type="STRING" id="386301.SAMN05216282_13111"/>
<keyword evidence="1" id="KW-0479">Metal-binding</keyword>
<dbReference type="Gene3D" id="3.60.21.10">
    <property type="match status" value="1"/>
</dbReference>